<evidence type="ECO:0000313" key="6">
    <source>
        <dbReference type="EMBL" id="MBB5754055.1"/>
    </source>
</evidence>
<protein>
    <recommendedName>
        <fullName evidence="3 4">Ribosome hibernation promoting factor</fullName>
        <shortName evidence="4">HPF</shortName>
    </recommendedName>
</protein>
<dbReference type="SUPFAM" id="SSF69754">
    <property type="entry name" value="Ribosome binding protein Y (YfiA homologue)"/>
    <property type="match status" value="1"/>
</dbReference>
<dbReference type="Pfam" id="PF02482">
    <property type="entry name" value="Ribosomal_S30AE"/>
    <property type="match status" value="1"/>
</dbReference>
<dbReference type="GO" id="GO:0045900">
    <property type="term" value="P:negative regulation of translational elongation"/>
    <property type="evidence" value="ECO:0007669"/>
    <property type="project" value="TreeGrafter"/>
</dbReference>
<dbReference type="InterPro" id="IPR038416">
    <property type="entry name" value="Ribosom_S30AE_C_sf"/>
</dbReference>
<evidence type="ECO:0000259" key="5">
    <source>
        <dbReference type="Pfam" id="PF16321"/>
    </source>
</evidence>
<dbReference type="InterPro" id="IPR034694">
    <property type="entry name" value="HPF_long/plastid"/>
</dbReference>
<comment type="subcellular location">
    <subcellularLocation>
        <location evidence="4">Cytoplasm</location>
    </subcellularLocation>
</comment>
<evidence type="ECO:0000256" key="4">
    <source>
        <dbReference type="HAMAP-Rule" id="MF_00839"/>
    </source>
</evidence>
<evidence type="ECO:0000256" key="1">
    <source>
        <dbReference type="ARBA" id="ARBA00022845"/>
    </source>
</evidence>
<dbReference type="InterPro" id="IPR032528">
    <property type="entry name" value="Ribosom_S30AE_C"/>
</dbReference>
<dbReference type="GO" id="GO:0022627">
    <property type="term" value="C:cytosolic small ribosomal subunit"/>
    <property type="evidence" value="ECO:0007669"/>
    <property type="project" value="TreeGrafter"/>
</dbReference>
<dbReference type="RefSeq" id="WP_183857408.1">
    <property type="nucleotide sequence ID" value="NZ_JACHOO010000006.1"/>
</dbReference>
<accession>A0A7W9L2Z9</accession>
<dbReference type="Gene3D" id="3.30.160.100">
    <property type="entry name" value="Ribosome hibernation promotion factor-like"/>
    <property type="match status" value="1"/>
</dbReference>
<dbReference type="CDD" id="cd00552">
    <property type="entry name" value="RaiA"/>
    <property type="match status" value="1"/>
</dbReference>
<reference evidence="6 7" key="1">
    <citation type="submission" date="2020-08" db="EMBL/GenBank/DDBJ databases">
        <title>Genomic Encyclopedia of Type Strains, Phase IV (KMG-IV): sequencing the most valuable type-strain genomes for metagenomic binning, comparative biology and taxonomic classification.</title>
        <authorList>
            <person name="Goeker M."/>
        </authorList>
    </citation>
    <scope>NUCLEOTIDE SEQUENCE [LARGE SCALE GENOMIC DNA]</scope>
    <source>
        <strain evidence="6 7">DSM 16268</strain>
    </source>
</reference>
<dbReference type="Pfam" id="PF16321">
    <property type="entry name" value="Ribosom_S30AE_C"/>
    <property type="match status" value="1"/>
</dbReference>
<keyword evidence="7" id="KW-1185">Reference proteome</keyword>
<keyword evidence="4" id="KW-0963">Cytoplasm</keyword>
<comment type="caution">
    <text evidence="6">The sequence shown here is derived from an EMBL/GenBank/DDBJ whole genome shotgun (WGS) entry which is preliminary data.</text>
</comment>
<evidence type="ECO:0000313" key="7">
    <source>
        <dbReference type="Proteomes" id="UP000523821"/>
    </source>
</evidence>
<dbReference type="InterPro" id="IPR036567">
    <property type="entry name" value="RHF-like"/>
</dbReference>
<dbReference type="AlphaFoldDB" id="A0A7W9L2Z9"/>
<proteinExistence type="inferred from homology"/>
<sequence>MTLRISGKNIEIGSAFRSHAEGRIGDAVSKYFDGGFNGHLTLEPDGSGYRVDCTVHLDTGVTLQAEGSGHDVYRTFDVAAERIEKRLRRYKRRLRDHHHGLNGAAAGPDLDAASYVLAAPDDETEIGADYHPVVIAESTTQLRTLSVSGAVIAMDLADAPVLVFRHAGHGGVNVVYRRADGNIGWIDPALVGKGDSVAR</sequence>
<evidence type="ECO:0000256" key="3">
    <source>
        <dbReference type="ARBA" id="ARBA00041148"/>
    </source>
</evidence>
<dbReference type="InterPro" id="IPR003489">
    <property type="entry name" value="RHF/RaiA"/>
</dbReference>
<evidence type="ECO:0000256" key="2">
    <source>
        <dbReference type="ARBA" id="ARBA00038695"/>
    </source>
</evidence>
<dbReference type="HAMAP" id="MF_00839">
    <property type="entry name" value="HPF"/>
    <property type="match status" value="1"/>
</dbReference>
<organism evidence="6 7">
    <name type="scientific">Prosthecomicrobium pneumaticum</name>
    <dbReference type="NCBI Taxonomy" id="81895"/>
    <lineage>
        <taxon>Bacteria</taxon>
        <taxon>Pseudomonadati</taxon>
        <taxon>Pseudomonadota</taxon>
        <taxon>Alphaproteobacteria</taxon>
        <taxon>Hyphomicrobiales</taxon>
        <taxon>Kaistiaceae</taxon>
        <taxon>Prosthecomicrobium</taxon>
    </lineage>
</organism>
<comment type="function">
    <text evidence="4">Required for dimerization of active 70S ribosomes into 100S ribosomes in stationary phase; 100S ribosomes are translationally inactive and sometimes present during exponential growth.</text>
</comment>
<dbReference type="NCBIfam" id="TIGR00741">
    <property type="entry name" value="yfiA"/>
    <property type="match status" value="1"/>
</dbReference>
<dbReference type="EMBL" id="JACHOO010000006">
    <property type="protein sequence ID" value="MBB5754055.1"/>
    <property type="molecule type" value="Genomic_DNA"/>
</dbReference>
<dbReference type="PANTHER" id="PTHR33231:SF1">
    <property type="entry name" value="30S RIBOSOMAL PROTEIN"/>
    <property type="match status" value="1"/>
</dbReference>
<comment type="subunit">
    <text evidence="2">Associates exclusively with 100S ribosomes, which are dimers of 70S ribosomes.</text>
</comment>
<gene>
    <name evidence="4" type="primary">hpf</name>
    <name evidence="6" type="ORF">GGQ63_003130</name>
</gene>
<name>A0A7W9L2Z9_9HYPH</name>
<dbReference type="GO" id="GO:0043024">
    <property type="term" value="F:ribosomal small subunit binding"/>
    <property type="evidence" value="ECO:0007669"/>
    <property type="project" value="TreeGrafter"/>
</dbReference>
<feature type="domain" description="Sigma 54 modulation/S30EA ribosomal protein C-terminal" evidence="5">
    <location>
        <begin position="131"/>
        <end position="184"/>
    </location>
</feature>
<comment type="similarity">
    <text evidence="4">Belongs to the HPF/YfiA ribosome-associated protein family. Long HPF subfamily.</text>
</comment>
<dbReference type="Proteomes" id="UP000523821">
    <property type="component" value="Unassembled WGS sequence"/>
</dbReference>
<dbReference type="Gene3D" id="3.30.505.50">
    <property type="entry name" value="Sigma 54 modulation/S30EA ribosomal protein, C-terminal domain"/>
    <property type="match status" value="1"/>
</dbReference>
<keyword evidence="1 4" id="KW-0810">Translation regulation</keyword>
<comment type="subunit">
    <text evidence="4">Interacts with 100S ribosomes.</text>
</comment>
<dbReference type="PANTHER" id="PTHR33231">
    <property type="entry name" value="30S RIBOSOMAL PROTEIN"/>
    <property type="match status" value="1"/>
</dbReference>
<dbReference type="InterPro" id="IPR050574">
    <property type="entry name" value="HPF/YfiA_ribosome-assoc"/>
</dbReference>